<evidence type="ECO:0000313" key="3">
    <source>
        <dbReference type="Proteomes" id="UP000288805"/>
    </source>
</evidence>
<feature type="domain" description="Disease resistance protein At4g27190-like leucine-rich repeats" evidence="1">
    <location>
        <begin position="17"/>
        <end position="92"/>
    </location>
</feature>
<accession>A0A438HU30</accession>
<dbReference type="Proteomes" id="UP000288805">
    <property type="component" value="Unassembled WGS sequence"/>
</dbReference>
<dbReference type="AlphaFoldDB" id="A0A438HU30"/>
<evidence type="ECO:0000313" key="2">
    <source>
        <dbReference type="EMBL" id="RVW87949.1"/>
    </source>
</evidence>
<proteinExistence type="predicted"/>
<dbReference type="Pfam" id="PF23247">
    <property type="entry name" value="LRR_RPS2"/>
    <property type="match status" value="1"/>
</dbReference>
<dbReference type="EMBL" id="QGNW01000178">
    <property type="protein sequence ID" value="RVW87949.1"/>
    <property type="molecule type" value="Genomic_DNA"/>
</dbReference>
<dbReference type="InterPro" id="IPR057135">
    <property type="entry name" value="At4g27190-like_LRR"/>
</dbReference>
<comment type="caution">
    <text evidence="2">The sequence shown here is derived from an EMBL/GenBank/DDBJ whole genome shotgun (WGS) entry which is preliminary data.</text>
</comment>
<name>A0A438HU30_VITVI</name>
<reference evidence="2 3" key="1">
    <citation type="journal article" date="2018" name="PLoS Genet.">
        <title>Population sequencing reveals clonal diversity and ancestral inbreeding in the grapevine cultivar Chardonnay.</title>
        <authorList>
            <person name="Roach M.J."/>
            <person name="Johnson D.L."/>
            <person name="Bohlmann J."/>
            <person name="van Vuuren H.J."/>
            <person name="Jones S.J."/>
            <person name="Pretorius I.S."/>
            <person name="Schmidt S.A."/>
            <person name="Borneman A.R."/>
        </authorList>
    </citation>
    <scope>NUCLEOTIDE SEQUENCE [LARGE SCALE GENOMIC DNA]</scope>
    <source>
        <strain evidence="3">cv. Chardonnay</strain>
        <tissue evidence="2">Leaf</tissue>
    </source>
</reference>
<organism evidence="2 3">
    <name type="scientific">Vitis vinifera</name>
    <name type="common">Grape</name>
    <dbReference type="NCBI Taxonomy" id="29760"/>
    <lineage>
        <taxon>Eukaryota</taxon>
        <taxon>Viridiplantae</taxon>
        <taxon>Streptophyta</taxon>
        <taxon>Embryophyta</taxon>
        <taxon>Tracheophyta</taxon>
        <taxon>Spermatophyta</taxon>
        <taxon>Magnoliopsida</taxon>
        <taxon>eudicotyledons</taxon>
        <taxon>Gunneridae</taxon>
        <taxon>Pentapetalae</taxon>
        <taxon>rosids</taxon>
        <taxon>Vitales</taxon>
        <taxon>Vitaceae</taxon>
        <taxon>Viteae</taxon>
        <taxon>Vitis</taxon>
    </lineage>
</organism>
<dbReference type="InterPro" id="IPR032675">
    <property type="entry name" value="LRR_dom_sf"/>
</dbReference>
<dbReference type="Gene3D" id="3.80.10.10">
    <property type="entry name" value="Ribonuclease Inhibitor"/>
    <property type="match status" value="1"/>
</dbReference>
<evidence type="ECO:0000259" key="1">
    <source>
        <dbReference type="Pfam" id="PF23247"/>
    </source>
</evidence>
<protein>
    <recommendedName>
        <fullName evidence="1">Disease resistance protein At4g27190-like leucine-rich repeats domain-containing protein</fullName>
    </recommendedName>
</protein>
<gene>
    <name evidence="2" type="ORF">CK203_033967</name>
</gene>
<sequence>MEHLIDLEVDHCDDVKVKELYVEDCESIELVLHHDHGAYEIVEKLDIFSRLKCLKLNRLPRLKSIYQHPLLFPSLEIIKVYDCKSLRSLPFDSNTSNNNLKKIKGGTNWWNRLKWKDETIKDCFTPYFQVHEAEAYFAEEFETGSIDDDMQEQLDQLHLQGVRVGSSSSGNSQAQMLILRALIFHGAETAEKCGGSEAISMLMLGQCRCDMGMLLDLWASAG</sequence>